<name>A0AAD2DUM1_9LAMI</name>
<evidence type="ECO:0000313" key="3">
    <source>
        <dbReference type="Proteomes" id="UP000834106"/>
    </source>
</evidence>
<proteinExistence type="predicted"/>
<dbReference type="EMBL" id="OU503042">
    <property type="protein sequence ID" value="CAI9764591.1"/>
    <property type="molecule type" value="Genomic_DNA"/>
</dbReference>
<evidence type="ECO:0000256" key="1">
    <source>
        <dbReference type="SAM" id="MobiDB-lite"/>
    </source>
</evidence>
<dbReference type="Proteomes" id="UP000834106">
    <property type="component" value="Chromosome 7"/>
</dbReference>
<gene>
    <name evidence="2" type="ORF">FPE_LOCUS12021</name>
</gene>
<feature type="compositionally biased region" description="Polar residues" evidence="1">
    <location>
        <begin position="12"/>
        <end position="26"/>
    </location>
</feature>
<organism evidence="2 3">
    <name type="scientific">Fraxinus pennsylvanica</name>
    <dbReference type="NCBI Taxonomy" id="56036"/>
    <lineage>
        <taxon>Eukaryota</taxon>
        <taxon>Viridiplantae</taxon>
        <taxon>Streptophyta</taxon>
        <taxon>Embryophyta</taxon>
        <taxon>Tracheophyta</taxon>
        <taxon>Spermatophyta</taxon>
        <taxon>Magnoliopsida</taxon>
        <taxon>eudicotyledons</taxon>
        <taxon>Gunneridae</taxon>
        <taxon>Pentapetalae</taxon>
        <taxon>asterids</taxon>
        <taxon>lamiids</taxon>
        <taxon>Lamiales</taxon>
        <taxon>Oleaceae</taxon>
        <taxon>Oleeae</taxon>
        <taxon>Fraxinus</taxon>
    </lineage>
</organism>
<accession>A0AAD2DUM1</accession>
<dbReference type="AlphaFoldDB" id="A0AAD2DUM1"/>
<feature type="region of interest" description="Disordered" evidence="1">
    <location>
        <begin position="1"/>
        <end position="26"/>
    </location>
</feature>
<sequence>MDKGKVKGKNTLGESSGSKLNPNAQPFSPIVDAPRVKRTLFMKFFITFPTISKQEIHDYFTRRFGNNCIESLYVPKQNERDSKLGIITFSISLFPYVIWDDGKRSYC</sequence>
<reference evidence="2" key="1">
    <citation type="submission" date="2023-05" db="EMBL/GenBank/DDBJ databases">
        <authorList>
            <person name="Huff M."/>
        </authorList>
    </citation>
    <scope>NUCLEOTIDE SEQUENCE</scope>
</reference>
<protein>
    <submittedName>
        <fullName evidence="2">Uncharacterized protein</fullName>
    </submittedName>
</protein>
<keyword evidence="3" id="KW-1185">Reference proteome</keyword>
<evidence type="ECO:0000313" key="2">
    <source>
        <dbReference type="EMBL" id="CAI9764591.1"/>
    </source>
</evidence>